<dbReference type="PROSITE" id="PS00383">
    <property type="entry name" value="TYR_PHOSPHATASE_1"/>
    <property type="match status" value="1"/>
</dbReference>
<dbReference type="PROSITE" id="PS50056">
    <property type="entry name" value="TYR_PHOSPHATASE_2"/>
    <property type="match status" value="1"/>
</dbReference>
<reference evidence="8" key="1">
    <citation type="submission" date="2020-05" db="EMBL/GenBank/DDBJ databases">
        <title>WGS assembly of Panicum virgatum.</title>
        <authorList>
            <person name="Lovell J.T."/>
            <person name="Jenkins J."/>
            <person name="Shu S."/>
            <person name="Juenger T.E."/>
            <person name="Schmutz J."/>
        </authorList>
    </citation>
    <scope>NUCLEOTIDE SEQUENCE</scope>
    <source>
        <strain evidence="8">AP13</strain>
    </source>
</reference>
<dbReference type="Gene3D" id="3.90.190.10">
    <property type="entry name" value="Protein tyrosine phosphatase superfamily"/>
    <property type="match status" value="1"/>
</dbReference>
<accession>A0A8T0P681</accession>
<dbReference type="PANTHER" id="PTHR45848">
    <property type="entry name" value="DUAL SPECIFICITY PROTEIN PHOSPHATASE 12 FAMILY MEMBER"/>
    <property type="match status" value="1"/>
</dbReference>
<feature type="domain" description="Tyrosine-protein phosphatase" evidence="6">
    <location>
        <begin position="1"/>
        <end position="175"/>
    </location>
</feature>
<dbReference type="AlphaFoldDB" id="A0A8T0P681"/>
<evidence type="ECO:0000259" key="6">
    <source>
        <dbReference type="PROSITE" id="PS50054"/>
    </source>
</evidence>
<keyword evidence="9" id="KW-1185">Reference proteome</keyword>
<dbReference type="EC" id="3.1.3.48" evidence="2"/>
<dbReference type="GO" id="GO:0004725">
    <property type="term" value="F:protein tyrosine phosphatase activity"/>
    <property type="evidence" value="ECO:0007669"/>
    <property type="project" value="UniProtKB-EC"/>
</dbReference>
<dbReference type="EMBL" id="CM029052">
    <property type="protein sequence ID" value="KAG2555692.1"/>
    <property type="molecule type" value="Genomic_DNA"/>
</dbReference>
<evidence type="ECO:0000313" key="9">
    <source>
        <dbReference type="Proteomes" id="UP000823388"/>
    </source>
</evidence>
<evidence type="ECO:0000256" key="1">
    <source>
        <dbReference type="ARBA" id="ARBA00008601"/>
    </source>
</evidence>
<dbReference type="SMART" id="SM00195">
    <property type="entry name" value="DSPc"/>
    <property type="match status" value="1"/>
</dbReference>
<comment type="similarity">
    <text evidence="1">Belongs to the protein-tyrosine phosphatase family. Non-receptor class dual specificity subfamily.</text>
</comment>
<dbReference type="SUPFAM" id="SSF52799">
    <property type="entry name" value="(Phosphotyrosine protein) phosphatases II"/>
    <property type="match status" value="1"/>
</dbReference>
<gene>
    <name evidence="8" type="ORF">PVAP13_8NG022500</name>
</gene>
<dbReference type="FunFam" id="3.90.190.10:FF:000083">
    <property type="entry name" value="Dual specificity protein phosphatase 12-like"/>
    <property type="match status" value="1"/>
</dbReference>
<dbReference type="PROSITE" id="PS50054">
    <property type="entry name" value="TYR_PHOSPHATASE_DUAL"/>
    <property type="match status" value="1"/>
</dbReference>
<evidence type="ECO:0000256" key="5">
    <source>
        <dbReference type="PIRSR" id="PIRSR000941-50"/>
    </source>
</evidence>
<dbReference type="InterPro" id="IPR000387">
    <property type="entry name" value="Tyr_Pase_dom"/>
</dbReference>
<keyword evidence="3" id="KW-0378">Hydrolase</keyword>
<evidence type="ECO:0000256" key="4">
    <source>
        <dbReference type="ARBA" id="ARBA00022912"/>
    </source>
</evidence>
<dbReference type="Proteomes" id="UP000823388">
    <property type="component" value="Chromosome 8N"/>
</dbReference>
<dbReference type="GO" id="GO:0008138">
    <property type="term" value="F:protein tyrosine/serine/threonine phosphatase activity"/>
    <property type="evidence" value="ECO:0007669"/>
    <property type="project" value="InterPro"/>
</dbReference>
<feature type="active site" description="Phosphocysteine intermediate" evidence="5">
    <location>
        <position position="116"/>
    </location>
</feature>
<dbReference type="CDD" id="cd14520">
    <property type="entry name" value="DSP_DUSP12"/>
    <property type="match status" value="1"/>
</dbReference>
<evidence type="ECO:0000256" key="3">
    <source>
        <dbReference type="ARBA" id="ARBA00022801"/>
    </source>
</evidence>
<evidence type="ECO:0000256" key="2">
    <source>
        <dbReference type="ARBA" id="ARBA00013064"/>
    </source>
</evidence>
<sequence>MPHLVRERLYFGDIKDAIAALTESSSTPTFTHVLSVVSSASISFITDCRPGLAIPTEECPPGTLMRMVERAGDGLRVTRMAVPLRDTEAENLLDHLEPCLDFVDEGRKVGNVLVHCFAGVPRSASIIVAYLMRSEQKSLEEALEYLKEVSESACPNDGFLDQMRSLKLFEEMGFKVDNSSPLYKRFRLKLLGRPISYMQAFRRKLVDTESQNIFPVNFDGGQVVIDINSVCRCRKCRRIIAVEDNVISHVPGEGESCFDWNRRKSGRPYNNTEQDCSSLFVEPLKWMTPVEDGALEGKLSCIHCGARLGYFNWSGIQCNCGSWVTPAFQIVKSKVDISTI</sequence>
<name>A0A8T0P681_PANVG</name>
<dbReference type="PANTHER" id="PTHR45848:SF4">
    <property type="entry name" value="DUAL SPECIFICITY PROTEIN PHOSPHATASE 12"/>
    <property type="match status" value="1"/>
</dbReference>
<protein>
    <recommendedName>
        <fullName evidence="2">protein-tyrosine-phosphatase</fullName>
        <ecNumber evidence="2">3.1.3.48</ecNumber>
    </recommendedName>
</protein>
<evidence type="ECO:0000259" key="7">
    <source>
        <dbReference type="PROSITE" id="PS50056"/>
    </source>
</evidence>
<dbReference type="Pfam" id="PF00782">
    <property type="entry name" value="DSPc"/>
    <property type="match status" value="1"/>
</dbReference>
<proteinExistence type="inferred from homology"/>
<dbReference type="InterPro" id="IPR016130">
    <property type="entry name" value="Tyr_Pase_AS"/>
</dbReference>
<comment type="caution">
    <text evidence="8">The sequence shown here is derived from an EMBL/GenBank/DDBJ whole genome shotgun (WGS) entry which is preliminary data.</text>
</comment>
<dbReference type="InterPro" id="IPR020422">
    <property type="entry name" value="TYR_PHOSPHATASE_DUAL_dom"/>
</dbReference>
<dbReference type="InterPro" id="IPR000340">
    <property type="entry name" value="Dual-sp_phosphatase_cat-dom"/>
</dbReference>
<organism evidence="8 9">
    <name type="scientific">Panicum virgatum</name>
    <name type="common">Blackwell switchgrass</name>
    <dbReference type="NCBI Taxonomy" id="38727"/>
    <lineage>
        <taxon>Eukaryota</taxon>
        <taxon>Viridiplantae</taxon>
        <taxon>Streptophyta</taxon>
        <taxon>Embryophyta</taxon>
        <taxon>Tracheophyta</taxon>
        <taxon>Spermatophyta</taxon>
        <taxon>Magnoliopsida</taxon>
        <taxon>Liliopsida</taxon>
        <taxon>Poales</taxon>
        <taxon>Poaceae</taxon>
        <taxon>PACMAD clade</taxon>
        <taxon>Panicoideae</taxon>
        <taxon>Panicodae</taxon>
        <taxon>Paniceae</taxon>
        <taxon>Panicinae</taxon>
        <taxon>Panicum</taxon>
        <taxon>Panicum sect. Hiantes</taxon>
    </lineage>
</organism>
<keyword evidence="4" id="KW-0904">Protein phosphatase</keyword>
<evidence type="ECO:0000313" key="8">
    <source>
        <dbReference type="EMBL" id="KAG2555692.1"/>
    </source>
</evidence>
<dbReference type="InterPro" id="IPR029021">
    <property type="entry name" value="Prot-tyrosine_phosphatase-like"/>
</dbReference>
<feature type="domain" description="Tyrosine specific protein phosphatases" evidence="7">
    <location>
        <begin position="90"/>
        <end position="148"/>
    </location>
</feature>